<accession>A0ABT8KRV7</accession>
<name>A0ABT8KRV7_9BACT</name>
<evidence type="ECO:0000256" key="2">
    <source>
        <dbReference type="ARBA" id="ARBA00023002"/>
    </source>
</evidence>
<evidence type="ECO:0000259" key="6">
    <source>
        <dbReference type="Pfam" id="PF02826"/>
    </source>
</evidence>
<dbReference type="EMBL" id="JAUJEA010000005">
    <property type="protein sequence ID" value="MDN5202934.1"/>
    <property type="molecule type" value="Genomic_DNA"/>
</dbReference>
<evidence type="ECO:0000256" key="4">
    <source>
        <dbReference type="RuleBase" id="RU003719"/>
    </source>
</evidence>
<proteinExistence type="inferred from homology"/>
<dbReference type="InterPro" id="IPR006140">
    <property type="entry name" value="D-isomer_DH_NAD-bd"/>
</dbReference>
<dbReference type="PANTHER" id="PTHR42789">
    <property type="entry name" value="D-ISOMER SPECIFIC 2-HYDROXYACID DEHYDROGENASE FAMILY PROTEIN (AFU_ORTHOLOGUE AFUA_6G10090)"/>
    <property type="match status" value="1"/>
</dbReference>
<feature type="domain" description="D-isomer specific 2-hydroxyacid dehydrogenase catalytic" evidence="5">
    <location>
        <begin position="6"/>
        <end position="308"/>
    </location>
</feature>
<organism evidence="7 8">
    <name type="scientific">Splendidivirga corallicola</name>
    <dbReference type="NCBI Taxonomy" id="3051826"/>
    <lineage>
        <taxon>Bacteria</taxon>
        <taxon>Pseudomonadati</taxon>
        <taxon>Bacteroidota</taxon>
        <taxon>Cytophagia</taxon>
        <taxon>Cytophagales</taxon>
        <taxon>Splendidivirgaceae</taxon>
        <taxon>Splendidivirga</taxon>
    </lineage>
</organism>
<evidence type="ECO:0000256" key="3">
    <source>
        <dbReference type="ARBA" id="ARBA00023027"/>
    </source>
</evidence>
<dbReference type="Proteomes" id="UP001172082">
    <property type="component" value="Unassembled WGS sequence"/>
</dbReference>
<dbReference type="SUPFAM" id="SSF51735">
    <property type="entry name" value="NAD(P)-binding Rossmann-fold domains"/>
    <property type="match status" value="1"/>
</dbReference>
<comment type="similarity">
    <text evidence="1 4">Belongs to the D-isomer specific 2-hydroxyacid dehydrogenase family.</text>
</comment>
<feature type="domain" description="D-isomer specific 2-hydroxyacid dehydrogenase NAD-binding" evidence="6">
    <location>
        <begin position="107"/>
        <end position="288"/>
    </location>
</feature>
<comment type="caution">
    <text evidence="7">The sequence shown here is derived from an EMBL/GenBank/DDBJ whole genome shotgun (WGS) entry which is preliminary data.</text>
</comment>
<evidence type="ECO:0000313" key="8">
    <source>
        <dbReference type="Proteomes" id="UP001172082"/>
    </source>
</evidence>
<dbReference type="Pfam" id="PF02826">
    <property type="entry name" value="2-Hacid_dh_C"/>
    <property type="match status" value="1"/>
</dbReference>
<dbReference type="InterPro" id="IPR029753">
    <property type="entry name" value="D-isomer_DH_CS"/>
</dbReference>
<dbReference type="Gene3D" id="3.40.50.720">
    <property type="entry name" value="NAD(P)-binding Rossmann-like Domain"/>
    <property type="match status" value="2"/>
</dbReference>
<dbReference type="SUPFAM" id="SSF52283">
    <property type="entry name" value="Formate/glycerate dehydrogenase catalytic domain-like"/>
    <property type="match status" value="1"/>
</dbReference>
<keyword evidence="8" id="KW-1185">Reference proteome</keyword>
<gene>
    <name evidence="7" type="ORF">QQ008_16210</name>
</gene>
<evidence type="ECO:0000259" key="5">
    <source>
        <dbReference type="Pfam" id="PF00389"/>
    </source>
</evidence>
<dbReference type="PROSITE" id="PS00671">
    <property type="entry name" value="D_2_HYDROXYACID_DH_3"/>
    <property type="match status" value="1"/>
</dbReference>
<dbReference type="PANTHER" id="PTHR42789:SF1">
    <property type="entry name" value="D-ISOMER SPECIFIC 2-HYDROXYACID DEHYDROGENASE FAMILY PROTEIN (AFU_ORTHOLOGUE AFUA_6G10090)"/>
    <property type="match status" value="1"/>
</dbReference>
<dbReference type="InterPro" id="IPR006139">
    <property type="entry name" value="D-isomer_2_OHA_DH_cat_dom"/>
</dbReference>
<sequence length="312" mass="35423">MGKSCLIIDEMHESIVELLEKEGFMIAYQPEIRRNEILEIIGDFDGVIIRSKTSIDKEFLEAANKLKFIARAGAGVDQIDVTEVERRNIKVVNAPEGNRDAVGEHTVGMLLTLFNKLHLADRQVKDGIWDREGNRGHEIMGKTIGLIGYGHMGNAVAQRLSGFACEVIAYDKYKENFSDKYVKEVGMNEIFSRSEVVSFHVPLTHETKSMINDDYLSKFKKNIYLINTARGEILVLEALKRQLEKGKILGAGLDVLEYEKYNSLNASQNEVYTYLKTSNKILFTPHVAGWSHESYEKISQVLYKKIKKLNIS</sequence>
<keyword evidence="3" id="KW-0520">NAD</keyword>
<dbReference type="InterPro" id="IPR036291">
    <property type="entry name" value="NAD(P)-bd_dom_sf"/>
</dbReference>
<evidence type="ECO:0000256" key="1">
    <source>
        <dbReference type="ARBA" id="ARBA00005854"/>
    </source>
</evidence>
<dbReference type="RefSeq" id="WP_346752953.1">
    <property type="nucleotide sequence ID" value="NZ_JAUJEA010000005.1"/>
</dbReference>
<evidence type="ECO:0000313" key="7">
    <source>
        <dbReference type="EMBL" id="MDN5202934.1"/>
    </source>
</evidence>
<keyword evidence="2 4" id="KW-0560">Oxidoreductase</keyword>
<protein>
    <submittedName>
        <fullName evidence="7">NAD(P)-dependent oxidoreductase</fullName>
    </submittedName>
</protein>
<reference evidence="7" key="1">
    <citation type="submission" date="2023-06" db="EMBL/GenBank/DDBJ databases">
        <title>Genomic of Parafulvivirga corallium.</title>
        <authorList>
            <person name="Wang G."/>
        </authorList>
    </citation>
    <scope>NUCLEOTIDE SEQUENCE</scope>
    <source>
        <strain evidence="7">BMA10</strain>
    </source>
</reference>
<dbReference type="InterPro" id="IPR050857">
    <property type="entry name" value="D-2-hydroxyacid_DH"/>
</dbReference>
<dbReference type="Pfam" id="PF00389">
    <property type="entry name" value="2-Hacid_dh"/>
    <property type="match status" value="1"/>
</dbReference>